<dbReference type="PROSITE" id="PS00075">
    <property type="entry name" value="DHFR_1"/>
    <property type="match status" value="1"/>
</dbReference>
<organism evidence="11 12">
    <name type="scientific">Candidatus Liberibacter ctenarytainae</name>
    <dbReference type="NCBI Taxonomy" id="2020335"/>
    <lineage>
        <taxon>Bacteria</taxon>
        <taxon>Pseudomonadati</taxon>
        <taxon>Pseudomonadota</taxon>
        <taxon>Alphaproteobacteria</taxon>
        <taxon>Hyphomicrobiales</taxon>
        <taxon>Rhizobiaceae</taxon>
        <taxon>Liberibacter</taxon>
    </lineage>
</organism>
<dbReference type="EC" id="1.5.1.3" evidence="3 8"/>
<dbReference type="GO" id="GO:0046654">
    <property type="term" value="P:tetrahydrofolate biosynthetic process"/>
    <property type="evidence" value="ECO:0007669"/>
    <property type="project" value="InterPro"/>
</dbReference>
<dbReference type="GO" id="GO:0005829">
    <property type="term" value="C:cytosol"/>
    <property type="evidence" value="ECO:0007669"/>
    <property type="project" value="TreeGrafter"/>
</dbReference>
<evidence type="ECO:0000256" key="2">
    <source>
        <dbReference type="ARBA" id="ARBA00009539"/>
    </source>
</evidence>
<comment type="caution">
    <text evidence="11">The sequence shown here is derived from an EMBL/GenBank/DDBJ whole genome shotgun (WGS) entry which is preliminary data.</text>
</comment>
<dbReference type="GO" id="GO:0006730">
    <property type="term" value="P:one-carbon metabolic process"/>
    <property type="evidence" value="ECO:0007669"/>
    <property type="project" value="UniProtKB-KW"/>
</dbReference>
<keyword evidence="4 8" id="KW-0554">One-carbon metabolism</keyword>
<name>A0A937ACL4_9HYPH</name>
<evidence type="ECO:0000256" key="9">
    <source>
        <dbReference type="RuleBase" id="RU004474"/>
    </source>
</evidence>
<feature type="domain" description="DHFR" evidence="10">
    <location>
        <begin position="6"/>
        <end position="172"/>
    </location>
</feature>
<dbReference type="PROSITE" id="PS51330">
    <property type="entry name" value="DHFR_2"/>
    <property type="match status" value="1"/>
</dbReference>
<dbReference type="InterPro" id="IPR012259">
    <property type="entry name" value="DHFR"/>
</dbReference>
<dbReference type="PRINTS" id="PR00070">
    <property type="entry name" value="DHFR"/>
</dbReference>
<dbReference type="PIRSF" id="PIRSF000194">
    <property type="entry name" value="DHFR"/>
    <property type="match status" value="1"/>
</dbReference>
<dbReference type="Gene3D" id="3.40.430.10">
    <property type="entry name" value="Dihydrofolate Reductase, subunit A"/>
    <property type="match status" value="1"/>
</dbReference>
<comment type="similarity">
    <text evidence="2 8 9">Belongs to the dihydrofolate reductase family.</text>
</comment>
<comment type="function">
    <text evidence="7 8">Key enzyme in folate metabolism. Catalyzes an essential reaction for de novo glycine and purine synthesis, and for DNA precursor synthesis.</text>
</comment>
<evidence type="ECO:0000256" key="3">
    <source>
        <dbReference type="ARBA" id="ARBA00012856"/>
    </source>
</evidence>
<gene>
    <name evidence="11" type="ORF">EU981_04260</name>
</gene>
<dbReference type="PANTHER" id="PTHR48069">
    <property type="entry name" value="DIHYDROFOLATE REDUCTASE"/>
    <property type="match status" value="1"/>
</dbReference>
<sequence length="176" mass="19883">MSIMQKVILIAAIARNNVIGNRENIPWKISSDLKRFKSLTWGNPIIMGYKTFQSIGKPLPGRCNILITTNKMQNISVIDRKEIAIAHSLENAFTMAVETGSEKIFVVGGGQIYAQTIDLAHQLYITHVEAEIAGDVFFPMIDSRLWQKQEEEIILPAGMGDSYPTRFAIYNRRIQK</sequence>
<dbReference type="GO" id="GO:0046655">
    <property type="term" value="P:folic acid metabolic process"/>
    <property type="evidence" value="ECO:0007669"/>
    <property type="project" value="TreeGrafter"/>
</dbReference>
<evidence type="ECO:0000313" key="11">
    <source>
        <dbReference type="EMBL" id="MBL0849270.1"/>
    </source>
</evidence>
<dbReference type="InterPro" id="IPR001796">
    <property type="entry name" value="DHFR_dom"/>
</dbReference>
<evidence type="ECO:0000259" key="10">
    <source>
        <dbReference type="PROSITE" id="PS51330"/>
    </source>
</evidence>
<dbReference type="GO" id="GO:0046452">
    <property type="term" value="P:dihydrofolate metabolic process"/>
    <property type="evidence" value="ECO:0007669"/>
    <property type="project" value="TreeGrafter"/>
</dbReference>
<dbReference type="AlphaFoldDB" id="A0A937ACL4"/>
<keyword evidence="5 8" id="KW-0521">NADP</keyword>
<proteinExistence type="inferred from homology"/>
<dbReference type="Proteomes" id="UP000736856">
    <property type="component" value="Unassembled WGS sequence"/>
</dbReference>
<protein>
    <recommendedName>
        <fullName evidence="3 8">Dihydrofolate reductase</fullName>
        <ecNumber evidence="3 8">1.5.1.3</ecNumber>
    </recommendedName>
</protein>
<comment type="catalytic activity">
    <reaction evidence="8">
        <text>(6S)-5,6,7,8-tetrahydrofolate + NADP(+) = 7,8-dihydrofolate + NADPH + H(+)</text>
        <dbReference type="Rhea" id="RHEA:15009"/>
        <dbReference type="ChEBI" id="CHEBI:15378"/>
        <dbReference type="ChEBI" id="CHEBI:57451"/>
        <dbReference type="ChEBI" id="CHEBI:57453"/>
        <dbReference type="ChEBI" id="CHEBI:57783"/>
        <dbReference type="ChEBI" id="CHEBI:58349"/>
        <dbReference type="EC" id="1.5.1.3"/>
    </reaction>
</comment>
<dbReference type="SUPFAM" id="SSF53597">
    <property type="entry name" value="Dihydrofolate reductase-like"/>
    <property type="match status" value="1"/>
</dbReference>
<dbReference type="GO" id="GO:0004146">
    <property type="term" value="F:dihydrofolate reductase activity"/>
    <property type="evidence" value="ECO:0007669"/>
    <property type="project" value="UniProtKB-EC"/>
</dbReference>
<dbReference type="InterPro" id="IPR024072">
    <property type="entry name" value="DHFR-like_dom_sf"/>
</dbReference>
<evidence type="ECO:0000256" key="8">
    <source>
        <dbReference type="PIRNR" id="PIRNR000194"/>
    </source>
</evidence>
<comment type="pathway">
    <text evidence="1 8">Cofactor biosynthesis; tetrahydrofolate biosynthesis; 5,6,7,8-tetrahydrofolate from 7,8-dihydrofolate: step 1/1.</text>
</comment>
<dbReference type="InterPro" id="IPR017925">
    <property type="entry name" value="DHFR_CS"/>
</dbReference>
<dbReference type="Pfam" id="PF00186">
    <property type="entry name" value="DHFR_1"/>
    <property type="match status" value="1"/>
</dbReference>
<keyword evidence="6 8" id="KW-0560">Oxidoreductase</keyword>
<dbReference type="PANTHER" id="PTHR48069:SF3">
    <property type="entry name" value="DIHYDROFOLATE REDUCTASE"/>
    <property type="match status" value="1"/>
</dbReference>
<evidence type="ECO:0000256" key="1">
    <source>
        <dbReference type="ARBA" id="ARBA00004903"/>
    </source>
</evidence>
<evidence type="ECO:0000256" key="5">
    <source>
        <dbReference type="ARBA" id="ARBA00022857"/>
    </source>
</evidence>
<evidence type="ECO:0000256" key="4">
    <source>
        <dbReference type="ARBA" id="ARBA00022563"/>
    </source>
</evidence>
<reference evidence="11" key="1">
    <citation type="submission" date="2019-02" db="EMBL/GenBank/DDBJ databases">
        <title>A novel Candidatus Liberibacter species associated with the New Zealand native fuchsia psyllid, Ctenarytaina fuchsiae.</title>
        <authorList>
            <person name="Thompson S.M."/>
            <person name="Jorgensen N."/>
            <person name="David C."/>
            <person name="Bulman S.R."/>
            <person name="Smith G.R."/>
        </authorList>
    </citation>
    <scope>NUCLEOTIDE SEQUENCE</scope>
    <source>
        <strain evidence="11">Oxford</strain>
    </source>
</reference>
<evidence type="ECO:0000313" key="12">
    <source>
        <dbReference type="Proteomes" id="UP000736856"/>
    </source>
</evidence>
<evidence type="ECO:0000256" key="7">
    <source>
        <dbReference type="ARBA" id="ARBA00025067"/>
    </source>
</evidence>
<evidence type="ECO:0000256" key="6">
    <source>
        <dbReference type="ARBA" id="ARBA00023002"/>
    </source>
</evidence>
<dbReference type="EMBL" id="SEOL01000008">
    <property type="protein sequence ID" value="MBL0849270.1"/>
    <property type="molecule type" value="Genomic_DNA"/>
</dbReference>
<dbReference type="GO" id="GO:0050661">
    <property type="term" value="F:NADP binding"/>
    <property type="evidence" value="ECO:0007669"/>
    <property type="project" value="InterPro"/>
</dbReference>
<accession>A0A937ACL4</accession>
<dbReference type="CDD" id="cd00209">
    <property type="entry name" value="DHFR"/>
    <property type="match status" value="1"/>
</dbReference>